<evidence type="ECO:0000256" key="5">
    <source>
        <dbReference type="ARBA" id="ARBA00023136"/>
    </source>
</evidence>
<evidence type="ECO:0000256" key="4">
    <source>
        <dbReference type="ARBA" id="ARBA00022989"/>
    </source>
</evidence>
<protein>
    <submittedName>
        <fullName evidence="9">Diguanylate cyclase</fullName>
    </submittedName>
</protein>
<accession>A0ABQ6H9P1</accession>
<dbReference type="InterPro" id="IPR035919">
    <property type="entry name" value="EAL_sf"/>
</dbReference>
<name>A0ABQ6H9P1_9GAMM</name>
<evidence type="ECO:0000256" key="2">
    <source>
        <dbReference type="ARBA" id="ARBA00022475"/>
    </source>
</evidence>
<dbReference type="Pfam" id="PF08269">
    <property type="entry name" value="dCache_2"/>
    <property type="match status" value="1"/>
</dbReference>
<dbReference type="CDD" id="cd12912">
    <property type="entry name" value="PDC2_MCP_like"/>
    <property type="match status" value="1"/>
</dbReference>
<dbReference type="Pfam" id="PF00563">
    <property type="entry name" value="EAL"/>
    <property type="match status" value="1"/>
</dbReference>
<dbReference type="InterPro" id="IPR033480">
    <property type="entry name" value="sCache_2"/>
</dbReference>
<evidence type="ECO:0000256" key="1">
    <source>
        <dbReference type="ARBA" id="ARBA00004651"/>
    </source>
</evidence>
<dbReference type="PANTHER" id="PTHR33121">
    <property type="entry name" value="CYCLIC DI-GMP PHOSPHODIESTERASE PDEF"/>
    <property type="match status" value="1"/>
</dbReference>
<evidence type="ECO:0000259" key="7">
    <source>
        <dbReference type="PROSITE" id="PS50883"/>
    </source>
</evidence>
<dbReference type="Proteomes" id="UP001157134">
    <property type="component" value="Unassembled WGS sequence"/>
</dbReference>
<dbReference type="RefSeq" id="WP_284295909.1">
    <property type="nucleotide sequence ID" value="NZ_BSSV01000001.1"/>
</dbReference>
<feature type="domain" description="GGDEF" evidence="8">
    <location>
        <begin position="433"/>
        <end position="566"/>
    </location>
</feature>
<comment type="subcellular location">
    <subcellularLocation>
        <location evidence="1">Cell membrane</location>
        <topology evidence="1">Multi-pass membrane protein</topology>
    </subcellularLocation>
</comment>
<gene>
    <name evidence="9" type="ORF">tloyanaT_06040</name>
</gene>
<dbReference type="SMART" id="SM00267">
    <property type="entry name" value="GGDEF"/>
    <property type="match status" value="1"/>
</dbReference>
<comment type="caution">
    <text evidence="9">The sequence shown here is derived from an EMBL/GenBank/DDBJ whole genome shotgun (WGS) entry which is preliminary data.</text>
</comment>
<evidence type="ECO:0000313" key="10">
    <source>
        <dbReference type="Proteomes" id="UP001157134"/>
    </source>
</evidence>
<dbReference type="PROSITE" id="PS50887">
    <property type="entry name" value="GGDEF"/>
    <property type="match status" value="1"/>
</dbReference>
<proteinExistence type="predicted"/>
<keyword evidence="5 6" id="KW-0472">Membrane</keyword>
<evidence type="ECO:0000256" key="6">
    <source>
        <dbReference type="SAM" id="Phobius"/>
    </source>
</evidence>
<dbReference type="InterPro" id="IPR004010">
    <property type="entry name" value="Double_Cache_2"/>
</dbReference>
<feature type="domain" description="EAL" evidence="7">
    <location>
        <begin position="575"/>
        <end position="829"/>
    </location>
</feature>
<dbReference type="CDD" id="cd01948">
    <property type="entry name" value="EAL"/>
    <property type="match status" value="1"/>
</dbReference>
<sequence>MKIAHDVKLLQLIKVIPPLLVLAFAIMAIVIVINNNQETLQTDIKALEEDFVSSRKNLVEAQVKQVIQQIEFEKSNTESILKETIKQNIYQAHAIASGIYEENFDKSEAEVTELIKSALRDIRFNNGRGYFFIYKTTGESVLHPILPAMEGSQKIDLQDVRGNYIVKDMGELAKQHGETFYTWWFVKPNNQQREFKKIGFGKLFAPYDWFIGTGEYVVDVESDIQKELIKSISNIRYGDSGYAFLYDFQGNVLSHIDEDFKNTNLFEHSDPAIPSVGGKIIEIAKNGGGFLSYTNVLTPSAKQTTLKTSYVMGVPEWNWVLGMGFYQSEIEQQLRIREDEISQQNKQQLIELLSLSSLVTFFFIILSLFLTKNLSKRFAAYEEKINKDFNELNKLKLESQYQAMHDALTGLPNRLLLEEQLSQGIALSKKNEKLLAVIFVDLDDFKKINDLHGHSIGDGLLKVLGKHFRDVIEDGDSVARFGGDEFIFCFPELDRLLDAENKVKKILSIFKQQFDIDTKSIYSSCSIGVAMYPKDGSDTEDLISKADAALYKSKSIQKGQSLFFNSNIDAQVKRDFLIESELRTALDKNEISLHYQPQFSVNKQEVVGVEALIRWNSKKLGFVSPAEFIPLAEHTSTISDLGNFVLKQSMLEIKQFNARSERPINLSINISPKQLLEPNFVNRVVKTSEETKFSPEYITLEITENTLITDLSVVKPILEELRHQGFKLALDDFGTGYSSLNYLSNLPMNEIKIDRTFIDKFLTNSQSESLVKTIIAIGSFSDLTVVAEGVETQEQFERLAEFKCDLIQGYYFEKPLSFDDFSAKYQTSLISIN</sequence>
<dbReference type="EMBL" id="BSSV01000001">
    <property type="protein sequence ID" value="GLX84352.1"/>
    <property type="molecule type" value="Genomic_DNA"/>
</dbReference>
<dbReference type="InterPro" id="IPR050706">
    <property type="entry name" value="Cyclic-di-GMP_PDE-like"/>
</dbReference>
<dbReference type="PANTHER" id="PTHR33121:SF70">
    <property type="entry name" value="SIGNALING PROTEIN YKOW"/>
    <property type="match status" value="1"/>
</dbReference>
<dbReference type="NCBIfam" id="TIGR00254">
    <property type="entry name" value="GGDEF"/>
    <property type="match status" value="1"/>
</dbReference>
<dbReference type="Gene3D" id="3.20.20.450">
    <property type="entry name" value="EAL domain"/>
    <property type="match status" value="1"/>
</dbReference>
<keyword evidence="3 6" id="KW-0812">Transmembrane</keyword>
<feature type="transmembrane region" description="Helical" evidence="6">
    <location>
        <begin position="352"/>
        <end position="371"/>
    </location>
</feature>
<evidence type="ECO:0000313" key="9">
    <source>
        <dbReference type="EMBL" id="GLX84352.1"/>
    </source>
</evidence>
<dbReference type="InterPro" id="IPR000160">
    <property type="entry name" value="GGDEF_dom"/>
</dbReference>
<dbReference type="InterPro" id="IPR043128">
    <property type="entry name" value="Rev_trsase/Diguanyl_cyclase"/>
</dbReference>
<reference evidence="9 10" key="1">
    <citation type="submission" date="2023-03" db="EMBL/GenBank/DDBJ databases">
        <title>Thalassotalea loyana LMG 22536T draft genome sequence.</title>
        <authorList>
            <person name="Sawabe T."/>
        </authorList>
    </citation>
    <scope>NUCLEOTIDE SEQUENCE [LARGE SCALE GENOMIC DNA]</scope>
    <source>
        <strain evidence="9 10">LMG 22536</strain>
    </source>
</reference>
<dbReference type="InterPro" id="IPR001633">
    <property type="entry name" value="EAL_dom"/>
</dbReference>
<keyword evidence="10" id="KW-1185">Reference proteome</keyword>
<keyword evidence="4 6" id="KW-1133">Transmembrane helix</keyword>
<dbReference type="Gene3D" id="3.30.450.20">
    <property type="entry name" value="PAS domain"/>
    <property type="match status" value="2"/>
</dbReference>
<dbReference type="CDD" id="cd01949">
    <property type="entry name" value="GGDEF"/>
    <property type="match status" value="1"/>
</dbReference>
<dbReference type="SMART" id="SM01049">
    <property type="entry name" value="Cache_2"/>
    <property type="match status" value="1"/>
</dbReference>
<keyword evidence="2" id="KW-1003">Cell membrane</keyword>
<dbReference type="SUPFAM" id="SSF55073">
    <property type="entry name" value="Nucleotide cyclase"/>
    <property type="match status" value="1"/>
</dbReference>
<evidence type="ECO:0000259" key="8">
    <source>
        <dbReference type="PROSITE" id="PS50887"/>
    </source>
</evidence>
<evidence type="ECO:0000256" key="3">
    <source>
        <dbReference type="ARBA" id="ARBA00022692"/>
    </source>
</evidence>
<organism evidence="9 10">
    <name type="scientific">Thalassotalea loyana</name>
    <dbReference type="NCBI Taxonomy" id="280483"/>
    <lineage>
        <taxon>Bacteria</taxon>
        <taxon>Pseudomonadati</taxon>
        <taxon>Pseudomonadota</taxon>
        <taxon>Gammaproteobacteria</taxon>
        <taxon>Alteromonadales</taxon>
        <taxon>Colwelliaceae</taxon>
        <taxon>Thalassotalea</taxon>
    </lineage>
</organism>
<feature type="transmembrane region" description="Helical" evidence="6">
    <location>
        <begin position="12"/>
        <end position="33"/>
    </location>
</feature>
<dbReference type="SMART" id="SM00052">
    <property type="entry name" value="EAL"/>
    <property type="match status" value="1"/>
</dbReference>
<dbReference type="InterPro" id="IPR029787">
    <property type="entry name" value="Nucleotide_cyclase"/>
</dbReference>
<dbReference type="Pfam" id="PF00990">
    <property type="entry name" value="GGDEF"/>
    <property type="match status" value="1"/>
</dbReference>
<dbReference type="Gene3D" id="3.30.70.270">
    <property type="match status" value="1"/>
</dbReference>
<dbReference type="SUPFAM" id="SSF141868">
    <property type="entry name" value="EAL domain-like"/>
    <property type="match status" value="1"/>
</dbReference>
<dbReference type="PROSITE" id="PS50883">
    <property type="entry name" value="EAL"/>
    <property type="match status" value="1"/>
</dbReference>